<gene>
    <name evidence="4" type="ORF">OFY01_27605</name>
</gene>
<accession>A0ABT3U2F0</accession>
<reference evidence="4" key="1">
    <citation type="submission" date="2022-10" db="EMBL/GenBank/DDBJ databases">
        <title>Streptomyces beihaiensis sp. nov., a chitin degrading actinobacterium, isolated from shrimp pond soil.</title>
        <authorList>
            <person name="Xie J."/>
            <person name="Shen N."/>
        </authorList>
    </citation>
    <scope>NUCLEOTIDE SEQUENCE</scope>
    <source>
        <strain evidence="4">GXMU-J5</strain>
    </source>
</reference>
<name>A0ABT3U2F0_9ACTN</name>
<protein>
    <submittedName>
        <fullName evidence="4">GNAT family N-acetyltransferase</fullName>
    </submittedName>
</protein>
<dbReference type="PANTHER" id="PTHR43877">
    <property type="entry name" value="AMINOALKYLPHOSPHONATE N-ACETYLTRANSFERASE-RELATED-RELATED"/>
    <property type="match status" value="1"/>
</dbReference>
<sequence>MPILVRAAEREDVPALVRLRLANAERHVQLDPAIYRVPDVEAVRRHFEEVLAAEPKVLILVAEVVGEVVGMVEVVLLTDPPDHQILAPRRAAEIHTVVLDGHRGEGVGAALLMAAEKAAAERGVLIIYAGIFAPNKEAVRFYSSAGFGPRGTLLSKEQDPPSAG</sequence>
<dbReference type="EMBL" id="JAPHNL010000311">
    <property type="protein sequence ID" value="MCX3063459.1"/>
    <property type="molecule type" value="Genomic_DNA"/>
</dbReference>
<dbReference type="InterPro" id="IPR016181">
    <property type="entry name" value="Acyl_CoA_acyltransferase"/>
</dbReference>
<keyword evidence="1" id="KW-0808">Transferase</keyword>
<dbReference type="InterPro" id="IPR000182">
    <property type="entry name" value="GNAT_dom"/>
</dbReference>
<dbReference type="Pfam" id="PF00583">
    <property type="entry name" value="Acetyltransf_1"/>
    <property type="match status" value="1"/>
</dbReference>
<dbReference type="Proteomes" id="UP001163064">
    <property type="component" value="Unassembled WGS sequence"/>
</dbReference>
<feature type="domain" description="N-acetyltransferase" evidence="3">
    <location>
        <begin position="3"/>
        <end position="164"/>
    </location>
</feature>
<evidence type="ECO:0000256" key="1">
    <source>
        <dbReference type="ARBA" id="ARBA00022679"/>
    </source>
</evidence>
<proteinExistence type="predicted"/>
<organism evidence="4 5">
    <name type="scientific">Streptomyces beihaiensis</name>
    <dbReference type="NCBI Taxonomy" id="2984495"/>
    <lineage>
        <taxon>Bacteria</taxon>
        <taxon>Bacillati</taxon>
        <taxon>Actinomycetota</taxon>
        <taxon>Actinomycetes</taxon>
        <taxon>Kitasatosporales</taxon>
        <taxon>Streptomycetaceae</taxon>
        <taxon>Streptomyces</taxon>
    </lineage>
</organism>
<dbReference type="PROSITE" id="PS51186">
    <property type="entry name" value="GNAT"/>
    <property type="match status" value="1"/>
</dbReference>
<keyword evidence="2" id="KW-0012">Acyltransferase</keyword>
<dbReference type="SUPFAM" id="SSF55729">
    <property type="entry name" value="Acyl-CoA N-acyltransferases (Nat)"/>
    <property type="match status" value="1"/>
</dbReference>
<evidence type="ECO:0000256" key="2">
    <source>
        <dbReference type="ARBA" id="ARBA00023315"/>
    </source>
</evidence>
<dbReference type="CDD" id="cd04301">
    <property type="entry name" value="NAT_SF"/>
    <property type="match status" value="1"/>
</dbReference>
<evidence type="ECO:0000313" key="4">
    <source>
        <dbReference type="EMBL" id="MCX3063459.1"/>
    </source>
</evidence>
<comment type="caution">
    <text evidence="4">The sequence shown here is derived from an EMBL/GenBank/DDBJ whole genome shotgun (WGS) entry which is preliminary data.</text>
</comment>
<dbReference type="PANTHER" id="PTHR43877:SF2">
    <property type="entry name" value="AMINOALKYLPHOSPHONATE N-ACETYLTRANSFERASE-RELATED"/>
    <property type="match status" value="1"/>
</dbReference>
<dbReference type="RefSeq" id="WP_266604414.1">
    <property type="nucleotide sequence ID" value="NZ_JAPHNL010000311.1"/>
</dbReference>
<evidence type="ECO:0000259" key="3">
    <source>
        <dbReference type="PROSITE" id="PS51186"/>
    </source>
</evidence>
<evidence type="ECO:0000313" key="5">
    <source>
        <dbReference type="Proteomes" id="UP001163064"/>
    </source>
</evidence>
<dbReference type="Gene3D" id="3.40.630.30">
    <property type="match status" value="1"/>
</dbReference>
<keyword evidence="5" id="KW-1185">Reference proteome</keyword>
<dbReference type="InterPro" id="IPR050832">
    <property type="entry name" value="Bact_Acetyltransf"/>
</dbReference>